<evidence type="ECO:0000313" key="14">
    <source>
        <dbReference type="EMBL" id="TQE03180.1"/>
    </source>
</evidence>
<evidence type="ECO:0000256" key="10">
    <source>
        <dbReference type="ARBA" id="ARBA00023136"/>
    </source>
</evidence>
<keyword evidence="5 12" id="KW-0732">Signal</keyword>
<reference evidence="14 15" key="1">
    <citation type="journal article" date="2019" name="G3 (Bethesda)">
        <title>Sequencing of a Wild Apple (Malus baccata) Genome Unravels the Differences Between Cultivated and Wild Apple Species Regarding Disease Resistance and Cold Tolerance.</title>
        <authorList>
            <person name="Chen X."/>
        </authorList>
    </citation>
    <scope>NUCLEOTIDE SEQUENCE [LARGE SCALE GENOMIC DNA]</scope>
    <source>
        <strain evidence="15">cv. Shandingzi</strain>
        <tissue evidence="14">Leaves</tissue>
    </source>
</reference>
<dbReference type="Gene3D" id="2.60.120.430">
    <property type="entry name" value="Galactose-binding lectin"/>
    <property type="match status" value="2"/>
</dbReference>
<evidence type="ECO:0000256" key="11">
    <source>
        <dbReference type="ARBA" id="ARBA00023180"/>
    </source>
</evidence>
<gene>
    <name evidence="14" type="ORF">C1H46_011183</name>
</gene>
<keyword evidence="9" id="KW-1133">Transmembrane helix</keyword>
<evidence type="ECO:0000256" key="4">
    <source>
        <dbReference type="ARBA" id="ARBA00022692"/>
    </source>
</evidence>
<dbReference type="InterPro" id="IPR045272">
    <property type="entry name" value="ANXUR1/2-like"/>
</dbReference>
<feature type="signal peptide" evidence="12">
    <location>
        <begin position="1"/>
        <end position="26"/>
    </location>
</feature>
<keyword evidence="10" id="KW-0472">Membrane</keyword>
<dbReference type="GO" id="GO:0004714">
    <property type="term" value="F:transmembrane receptor protein tyrosine kinase activity"/>
    <property type="evidence" value="ECO:0007669"/>
    <property type="project" value="InterPro"/>
</dbReference>
<keyword evidence="7" id="KW-0418">Kinase</keyword>
<keyword evidence="4" id="KW-0812">Transmembrane</keyword>
<dbReference type="FunFam" id="2.60.120.430:FF:000007">
    <property type="entry name" value="FERONIA receptor-like kinase"/>
    <property type="match status" value="1"/>
</dbReference>
<dbReference type="GO" id="GO:0005524">
    <property type="term" value="F:ATP binding"/>
    <property type="evidence" value="ECO:0007669"/>
    <property type="project" value="UniProtKB-KW"/>
</dbReference>
<name>A0A540MXV7_MALBA</name>
<keyword evidence="6" id="KW-0547">Nucleotide-binding</keyword>
<feature type="domain" description="Malectin-like" evidence="13">
    <location>
        <begin position="36"/>
        <end position="411"/>
    </location>
</feature>
<evidence type="ECO:0000256" key="2">
    <source>
        <dbReference type="ARBA" id="ARBA00022527"/>
    </source>
</evidence>
<dbReference type="InterPro" id="IPR024788">
    <property type="entry name" value="Malectin-like_Carb-bd_dom"/>
</dbReference>
<keyword evidence="3" id="KW-0808">Transferase</keyword>
<dbReference type="Proteomes" id="UP000315295">
    <property type="component" value="Unassembled WGS sequence"/>
</dbReference>
<evidence type="ECO:0000256" key="3">
    <source>
        <dbReference type="ARBA" id="ARBA00022679"/>
    </source>
</evidence>
<dbReference type="Pfam" id="PF12819">
    <property type="entry name" value="Malectin_like"/>
    <property type="match status" value="1"/>
</dbReference>
<dbReference type="FunFam" id="2.60.120.430:FF:000003">
    <property type="entry name" value="FERONIA receptor-like kinase"/>
    <property type="match status" value="1"/>
</dbReference>
<evidence type="ECO:0000256" key="8">
    <source>
        <dbReference type="ARBA" id="ARBA00022840"/>
    </source>
</evidence>
<dbReference type="PANTHER" id="PTHR34590">
    <property type="entry name" value="OS03G0124300 PROTEIN-RELATED"/>
    <property type="match status" value="1"/>
</dbReference>
<evidence type="ECO:0000256" key="1">
    <source>
        <dbReference type="ARBA" id="ARBA00004479"/>
    </source>
</evidence>
<evidence type="ECO:0000259" key="13">
    <source>
        <dbReference type="Pfam" id="PF12819"/>
    </source>
</evidence>
<evidence type="ECO:0000256" key="6">
    <source>
        <dbReference type="ARBA" id="ARBA00022741"/>
    </source>
</evidence>
<comment type="caution">
    <text evidence="14">The sequence shown here is derived from an EMBL/GenBank/DDBJ whole genome shotgun (WGS) entry which is preliminary data.</text>
</comment>
<keyword evidence="8" id="KW-0067">ATP-binding</keyword>
<evidence type="ECO:0000256" key="5">
    <source>
        <dbReference type="ARBA" id="ARBA00022729"/>
    </source>
</evidence>
<proteinExistence type="predicted"/>
<dbReference type="STRING" id="106549.A0A540MXV7"/>
<dbReference type="PANTHER" id="PTHR34590:SF5">
    <property type="entry name" value="OS04G0586500 PROTEIN"/>
    <property type="match status" value="1"/>
</dbReference>
<evidence type="ECO:0000256" key="7">
    <source>
        <dbReference type="ARBA" id="ARBA00022777"/>
    </source>
</evidence>
<comment type="subcellular location">
    <subcellularLocation>
        <location evidence="1">Membrane</location>
        <topology evidence="1">Single-pass type I membrane protein</topology>
    </subcellularLocation>
</comment>
<dbReference type="AlphaFoldDB" id="A0A540MXV7"/>
<sequence>MIHKSHILFPLVLLSLFSSNTIRVRSQGSDLKSHIISCGSSAEGETDSDGRKWTTDSTYLASSDNTKTAEAGYYDPALPSKVPFMTVRIMSSATSYKFSVPSSKRLLVRFQFYPTTYNSVDSFNGVFDVSANGLTLLKNFSPFITALALTQAYIIREYSIVPVQSGTLNITFTPSTKREKTFAFVNSLEVIPMEEIFKPTDLIGFRGQTVDIQNSSLQTMYRLSVGGDYIPAIKDSGLARTWWDDSPYLLNAAYGASFFNKTFLGVSIEAPANVTIKHTKDVPEYIAPLNVYKTARSMGPNPQVNVKSNLTWVFQVDANFTYVVRFHFCDFQNTLGNQRTFDIYLNNRTAEETADVIQWAGGIGIPVYKDYATHMNDKDGDDLLWVGLHPSLATHPQYYDAILNGLEIFKVNDTGGNLGGPNPVPSKMLLKADAAAQSLLADAA</sequence>
<protein>
    <recommendedName>
        <fullName evidence="13">Malectin-like domain-containing protein</fullName>
    </recommendedName>
</protein>
<evidence type="ECO:0000256" key="9">
    <source>
        <dbReference type="ARBA" id="ARBA00022989"/>
    </source>
</evidence>
<organism evidence="14 15">
    <name type="scientific">Malus baccata</name>
    <name type="common">Siberian crab apple</name>
    <name type="synonym">Pyrus baccata</name>
    <dbReference type="NCBI Taxonomy" id="106549"/>
    <lineage>
        <taxon>Eukaryota</taxon>
        <taxon>Viridiplantae</taxon>
        <taxon>Streptophyta</taxon>
        <taxon>Embryophyta</taxon>
        <taxon>Tracheophyta</taxon>
        <taxon>Spermatophyta</taxon>
        <taxon>Magnoliopsida</taxon>
        <taxon>eudicotyledons</taxon>
        <taxon>Gunneridae</taxon>
        <taxon>Pentapetalae</taxon>
        <taxon>rosids</taxon>
        <taxon>fabids</taxon>
        <taxon>Rosales</taxon>
        <taxon>Rosaceae</taxon>
        <taxon>Amygdaloideae</taxon>
        <taxon>Maleae</taxon>
        <taxon>Malus</taxon>
    </lineage>
</organism>
<evidence type="ECO:0000313" key="15">
    <source>
        <dbReference type="Proteomes" id="UP000315295"/>
    </source>
</evidence>
<dbReference type="GO" id="GO:0016020">
    <property type="term" value="C:membrane"/>
    <property type="evidence" value="ECO:0007669"/>
    <property type="project" value="UniProtKB-SubCell"/>
</dbReference>
<feature type="chain" id="PRO_5021987213" description="Malectin-like domain-containing protein" evidence="12">
    <location>
        <begin position="27"/>
        <end position="444"/>
    </location>
</feature>
<keyword evidence="15" id="KW-1185">Reference proteome</keyword>
<keyword evidence="11" id="KW-0325">Glycoprotein</keyword>
<evidence type="ECO:0000256" key="12">
    <source>
        <dbReference type="SAM" id="SignalP"/>
    </source>
</evidence>
<dbReference type="EMBL" id="VIEB01000160">
    <property type="protein sequence ID" value="TQE03180.1"/>
    <property type="molecule type" value="Genomic_DNA"/>
</dbReference>
<keyword evidence="2" id="KW-0723">Serine/threonine-protein kinase</keyword>
<accession>A0A540MXV7</accession>
<dbReference type="GO" id="GO:0004674">
    <property type="term" value="F:protein serine/threonine kinase activity"/>
    <property type="evidence" value="ECO:0007669"/>
    <property type="project" value="UniProtKB-KW"/>
</dbReference>